<feature type="chain" id="PRO_5007169862" evidence="4">
    <location>
        <begin position="41"/>
        <end position="836"/>
    </location>
</feature>
<dbReference type="NCBIfam" id="TIGR01168">
    <property type="entry name" value="YSIRK_signal"/>
    <property type="match status" value="1"/>
</dbReference>
<dbReference type="InterPro" id="IPR011098">
    <property type="entry name" value="G5_dom"/>
</dbReference>
<dbReference type="RefSeq" id="WP_044673694.1">
    <property type="nucleotide sequence ID" value="NZ_CEDG01000017.1"/>
</dbReference>
<feature type="compositionally biased region" description="Basic and acidic residues" evidence="2">
    <location>
        <begin position="608"/>
        <end position="672"/>
    </location>
</feature>
<dbReference type="PROSITE" id="PS51109">
    <property type="entry name" value="G5"/>
    <property type="match status" value="4"/>
</dbReference>
<evidence type="ECO:0000256" key="3">
    <source>
        <dbReference type="SAM" id="Phobius"/>
    </source>
</evidence>
<feature type="compositionally biased region" description="Basic and acidic residues" evidence="2">
    <location>
        <begin position="684"/>
        <end position="693"/>
    </location>
</feature>
<evidence type="ECO:0000313" key="6">
    <source>
        <dbReference type="EMBL" id="CYV75722.1"/>
    </source>
</evidence>
<feature type="region of interest" description="Disordered" evidence="2">
    <location>
        <begin position="578"/>
        <end position="693"/>
    </location>
</feature>
<dbReference type="InterPro" id="IPR005877">
    <property type="entry name" value="YSIRK_signal_dom"/>
</dbReference>
<feature type="region of interest" description="Disordered" evidence="2">
    <location>
        <begin position="250"/>
        <end position="278"/>
    </location>
</feature>
<dbReference type="Pfam" id="PF07501">
    <property type="entry name" value="G5"/>
    <property type="match status" value="4"/>
</dbReference>
<protein>
    <submittedName>
        <fullName evidence="6">LPXTG-motif cell wall anchor domain-containing protein</fullName>
    </submittedName>
</protein>
<evidence type="ECO:0000256" key="4">
    <source>
        <dbReference type="SAM" id="SignalP"/>
    </source>
</evidence>
<keyword evidence="3" id="KW-1133">Transmembrane helix</keyword>
<dbReference type="AlphaFoldDB" id="A0A123TX56"/>
<feature type="region of interest" description="Disordered" evidence="2">
    <location>
        <begin position="773"/>
        <end position="799"/>
    </location>
</feature>
<feature type="compositionally biased region" description="Basic and acidic residues" evidence="2">
    <location>
        <begin position="264"/>
        <end position="278"/>
    </location>
</feature>
<evidence type="ECO:0000256" key="1">
    <source>
        <dbReference type="ARBA" id="ARBA00022729"/>
    </source>
</evidence>
<gene>
    <name evidence="6" type="ORF">ERS132452_00741</name>
</gene>
<evidence type="ECO:0000256" key="2">
    <source>
        <dbReference type="SAM" id="MobiDB-lite"/>
    </source>
</evidence>
<feature type="compositionally biased region" description="Basic and acidic residues" evidence="2">
    <location>
        <begin position="337"/>
        <end position="350"/>
    </location>
</feature>
<feature type="domain" description="G5" evidence="5">
    <location>
        <begin position="496"/>
        <end position="575"/>
    </location>
</feature>
<feature type="signal peptide" evidence="4">
    <location>
        <begin position="1"/>
        <end position="40"/>
    </location>
</feature>
<keyword evidence="3" id="KW-0472">Membrane</keyword>
<feature type="domain" description="G5" evidence="5">
    <location>
        <begin position="402"/>
        <end position="481"/>
    </location>
</feature>
<feature type="compositionally biased region" description="Polar residues" evidence="2">
    <location>
        <begin position="776"/>
        <end position="788"/>
    </location>
</feature>
<feature type="domain" description="G5" evidence="5">
    <location>
        <begin position="308"/>
        <end position="387"/>
    </location>
</feature>
<proteinExistence type="predicted"/>
<evidence type="ECO:0000259" key="5">
    <source>
        <dbReference type="PROSITE" id="PS51109"/>
    </source>
</evidence>
<dbReference type="Proteomes" id="UP000071765">
    <property type="component" value="Unassembled WGS sequence"/>
</dbReference>
<feature type="compositionally biased region" description="Basic and acidic residues" evidence="2">
    <location>
        <begin position="578"/>
        <end position="599"/>
    </location>
</feature>
<reference evidence="6 7" key="1">
    <citation type="submission" date="2016-02" db="EMBL/GenBank/DDBJ databases">
        <authorList>
            <consortium name="Pathogen Informatics"/>
        </authorList>
    </citation>
    <scope>NUCLEOTIDE SEQUENCE [LARGE SCALE GENOMIC DNA]</scope>
    <source>
        <strain evidence="6 7">LSS90</strain>
    </source>
</reference>
<name>A0A123TX56_STRSU</name>
<sequence length="836" mass="92825">METAKKKFRYSIRKFKVGVGSVLIATCLLGAGVSTTTAFATTVASESTQVEATQPTGETEPTVQITGTVSTENTNLESKVAPEAKEEVPATSETPVAEKADPEVKSAEQNIASEPEKSEEPTPAPAALTSEAKEEVSENTEVKNSPLQNLKKLVKELERDLEELEVFRDYTKSDYSLQKETWESFLSVGEADIKLAHTLEEGDAKIQSVYGRLADFKHHITMERLTREVAQYRTKYAGDQKIEEEYKQHLEQREDSGTFSQEGDPLRRSVEKSEQALQRIKERAEEIEGDNLKTEVPKEAPRVAEKPKLDFKVQTRTTYQFLDFETKEQEDPNLPLGEKEERQKGERGEESETYQDVIVGDTIVASTLISKKRKEPVDHLIAKGTLVEKHPDTAPTAPEKPKLEFTVKERVEREILDYMVEEQDDASLPLGQTKVLREGQKGELVKKYQDVIVEGNVIASNLLSEDRKAPVNRLIAKNMLVEKHPDTAPTAPEKPKLEFTVKERVEREILDYMVEEQDDASLPLGQTKVLREGQKGELIKKYQDVIVEGNVIASNLLSEDRKAPVNRLIAKGTLVEKTPDITSKAEDEALKPMEPEADKPTPPTPEAPKTEMSDAEQPKVDKPQMEAPKTDKVESDKQMPEAKQPEMEQPKAEDMPKEEMPKAEQPKAEDSAPKTAVPEVAPKTAEKPKLDFTTKERKVEEALPIKEEIRYDASLALGKSYLLQEGKAGKKVSVYQDVIVDGKVVATNLLSETVVEGQNRILVKGSLEMKKEEVKTTPSVQSNPTQSHKGAPSANKATLPATGEQRNNLALVGLGLAGISLTVVATAINKKSKDQI</sequence>
<feature type="domain" description="G5" evidence="5">
    <location>
        <begin position="689"/>
        <end position="768"/>
    </location>
</feature>
<accession>A0A123TX56</accession>
<dbReference type="Pfam" id="PF04650">
    <property type="entry name" value="YSIRK_signal"/>
    <property type="match status" value="1"/>
</dbReference>
<feature type="region of interest" description="Disordered" evidence="2">
    <location>
        <begin position="70"/>
        <end position="143"/>
    </location>
</feature>
<evidence type="ECO:0000313" key="7">
    <source>
        <dbReference type="Proteomes" id="UP000071765"/>
    </source>
</evidence>
<dbReference type="Pfam" id="PF16828">
    <property type="entry name" value="GAGBD"/>
    <property type="match status" value="1"/>
</dbReference>
<feature type="region of interest" description="Disordered" evidence="2">
    <location>
        <begin position="323"/>
        <end position="352"/>
    </location>
</feature>
<keyword evidence="3" id="KW-0812">Transmembrane</keyword>
<dbReference type="Gene3D" id="2.20.230.10">
    <property type="entry name" value="Resuscitation-promoting factor rpfb"/>
    <property type="match status" value="4"/>
</dbReference>
<dbReference type="Gene3D" id="1.20.140.130">
    <property type="match status" value="1"/>
</dbReference>
<organism evidence="6 7">
    <name type="scientific">Streptococcus suis</name>
    <dbReference type="NCBI Taxonomy" id="1307"/>
    <lineage>
        <taxon>Bacteria</taxon>
        <taxon>Bacillati</taxon>
        <taxon>Bacillota</taxon>
        <taxon>Bacilli</taxon>
        <taxon>Lactobacillales</taxon>
        <taxon>Streptococcaceae</taxon>
        <taxon>Streptococcus</taxon>
    </lineage>
</organism>
<dbReference type="InterPro" id="IPR038349">
    <property type="entry name" value="GAG_BD_sf"/>
</dbReference>
<feature type="transmembrane region" description="Helical" evidence="3">
    <location>
        <begin position="809"/>
        <end position="828"/>
    </location>
</feature>
<keyword evidence="1 4" id="KW-0732">Signal</keyword>
<dbReference type="InterPro" id="IPR031792">
    <property type="entry name" value="GAG_BD"/>
</dbReference>
<dbReference type="SMART" id="SM01208">
    <property type="entry name" value="G5"/>
    <property type="match status" value="4"/>
</dbReference>
<dbReference type="EMBL" id="FIIN01000003">
    <property type="protein sequence ID" value="CYV75722.1"/>
    <property type="molecule type" value="Genomic_DNA"/>
</dbReference>
<feature type="compositionally biased region" description="Basic and acidic residues" evidence="2">
    <location>
        <begin position="96"/>
        <end position="106"/>
    </location>
</feature>